<sequence>MSLVSGAFELHSTTPDISMTTAMPGGHEPLALESSATAGTSDPSLRTGRPPLSRSLLQGSQAVTTELLSLLPPRDTAALLVDTYFDRVHWFMLIFHQEDFRQKWQTLYDKSTEDLLGIGPDVAMISTFLLVIAIALQYAGPYRQQLLKAQNVDLTLLKENILTSIRSRLLDIVSIGSIEAVQTCVLLGTYYLYNGIPNLAWPVCGCGLRVAQALSLHRKVPVSEPISAQARQKIETRKRCWWAIYEIETFCSISYGYPHGIVDADCNVEPLDPLPVPLSPPGTSNNGERQCPDTLLSYKYLMSKLSVFLKNTLIDLYGIGSRPTGNRKDQTLSFDLREILRKIPSLDKRLQQWKAELPDSLRLDQSNSKRYLSIDDMDRQIGASGPNFDSHIFQLQALALALAYENARILVHRPLLTYHTKVHAETRNDLAGALGNATRFSVQVCREAAMNTIKIGESPIFDLAADTYAAAFISIHTFTAGVLLCVLTSIEPLTPESHQFKVGLRRLLNMQAHLKSKSQSPLSAQGLEILQQLARLVMENELRAILGPGSESNLQLGGTMHHTSENPLNLNESQGSNLADNADLEIGAGDSTFADETSIQQALDDLNQDSLGDAFDMPLEPFFADFNVPSTGFTQEQAWIWGLEDPVQF</sequence>
<reference evidence="4" key="1">
    <citation type="submission" date="2022-11" db="EMBL/GenBank/DDBJ databases">
        <authorList>
            <person name="Petersen C."/>
        </authorList>
    </citation>
    <scope>NUCLEOTIDE SEQUENCE</scope>
    <source>
        <strain evidence="4">IBT 30761</strain>
    </source>
</reference>
<proteinExistence type="predicted"/>
<dbReference type="GO" id="GO:0003700">
    <property type="term" value="F:DNA-binding transcription factor activity"/>
    <property type="evidence" value="ECO:0007669"/>
    <property type="project" value="InterPro"/>
</dbReference>
<gene>
    <name evidence="4" type="ORF">N7532_008971</name>
</gene>
<dbReference type="InterPro" id="IPR050987">
    <property type="entry name" value="AtrR-like"/>
</dbReference>
<dbReference type="PANTHER" id="PTHR46910">
    <property type="entry name" value="TRANSCRIPTION FACTOR PDR1"/>
    <property type="match status" value="1"/>
</dbReference>
<evidence type="ECO:0000313" key="5">
    <source>
        <dbReference type="Proteomes" id="UP001149074"/>
    </source>
</evidence>
<keyword evidence="1" id="KW-0539">Nucleus</keyword>
<protein>
    <submittedName>
        <fullName evidence="4">Fungal-specific transcription factor domain-containing protein</fullName>
    </submittedName>
</protein>
<dbReference type="GO" id="GO:0003677">
    <property type="term" value="F:DNA binding"/>
    <property type="evidence" value="ECO:0007669"/>
    <property type="project" value="InterPro"/>
</dbReference>
<dbReference type="OrthoDB" id="3266505at2759"/>
<accession>A0A9W9K312</accession>
<dbReference type="GO" id="GO:0006351">
    <property type="term" value="P:DNA-templated transcription"/>
    <property type="evidence" value="ECO:0007669"/>
    <property type="project" value="InterPro"/>
</dbReference>
<evidence type="ECO:0000313" key="4">
    <source>
        <dbReference type="EMBL" id="KAJ5090287.1"/>
    </source>
</evidence>
<feature type="region of interest" description="Disordered" evidence="2">
    <location>
        <begin position="15"/>
        <end position="51"/>
    </location>
</feature>
<keyword evidence="5" id="KW-1185">Reference proteome</keyword>
<evidence type="ECO:0000256" key="2">
    <source>
        <dbReference type="SAM" id="MobiDB-lite"/>
    </source>
</evidence>
<dbReference type="EMBL" id="JAPQKI010000009">
    <property type="protein sequence ID" value="KAJ5090287.1"/>
    <property type="molecule type" value="Genomic_DNA"/>
</dbReference>
<dbReference type="InterPro" id="IPR007219">
    <property type="entry name" value="XnlR_reg_dom"/>
</dbReference>
<reference evidence="4" key="2">
    <citation type="journal article" date="2023" name="IMA Fungus">
        <title>Comparative genomic study of the Penicillium genus elucidates a diverse pangenome and 15 lateral gene transfer events.</title>
        <authorList>
            <person name="Petersen C."/>
            <person name="Sorensen T."/>
            <person name="Nielsen M.R."/>
            <person name="Sondergaard T.E."/>
            <person name="Sorensen J.L."/>
            <person name="Fitzpatrick D.A."/>
            <person name="Frisvad J.C."/>
            <person name="Nielsen K.L."/>
        </authorList>
    </citation>
    <scope>NUCLEOTIDE SEQUENCE</scope>
    <source>
        <strain evidence="4">IBT 30761</strain>
    </source>
</reference>
<dbReference type="AlphaFoldDB" id="A0A9W9K312"/>
<name>A0A9W9K312_9EURO</name>
<organism evidence="4 5">
    <name type="scientific">Penicillium argentinense</name>
    <dbReference type="NCBI Taxonomy" id="1131581"/>
    <lineage>
        <taxon>Eukaryota</taxon>
        <taxon>Fungi</taxon>
        <taxon>Dikarya</taxon>
        <taxon>Ascomycota</taxon>
        <taxon>Pezizomycotina</taxon>
        <taxon>Eurotiomycetes</taxon>
        <taxon>Eurotiomycetidae</taxon>
        <taxon>Eurotiales</taxon>
        <taxon>Aspergillaceae</taxon>
        <taxon>Penicillium</taxon>
    </lineage>
</organism>
<dbReference type="Proteomes" id="UP001149074">
    <property type="component" value="Unassembled WGS sequence"/>
</dbReference>
<dbReference type="CDD" id="cd12148">
    <property type="entry name" value="fungal_TF_MHR"/>
    <property type="match status" value="1"/>
</dbReference>
<dbReference type="GeneID" id="81360441"/>
<dbReference type="RefSeq" id="XP_056472268.1">
    <property type="nucleotide sequence ID" value="XM_056621462.1"/>
</dbReference>
<dbReference type="SMART" id="SM00906">
    <property type="entry name" value="Fungal_trans"/>
    <property type="match status" value="1"/>
</dbReference>
<evidence type="ECO:0000256" key="1">
    <source>
        <dbReference type="ARBA" id="ARBA00023242"/>
    </source>
</evidence>
<dbReference type="Pfam" id="PF04082">
    <property type="entry name" value="Fungal_trans"/>
    <property type="match status" value="1"/>
</dbReference>
<comment type="caution">
    <text evidence="4">The sequence shown here is derived from an EMBL/GenBank/DDBJ whole genome shotgun (WGS) entry which is preliminary data.</text>
</comment>
<dbReference type="PANTHER" id="PTHR46910:SF17">
    <property type="entry name" value="SCFA-RELATED"/>
    <property type="match status" value="1"/>
</dbReference>
<evidence type="ECO:0000259" key="3">
    <source>
        <dbReference type="SMART" id="SM00906"/>
    </source>
</evidence>
<feature type="compositionally biased region" description="Polar residues" evidence="2">
    <location>
        <begin position="34"/>
        <end position="44"/>
    </location>
</feature>
<dbReference type="GO" id="GO:0008270">
    <property type="term" value="F:zinc ion binding"/>
    <property type="evidence" value="ECO:0007669"/>
    <property type="project" value="InterPro"/>
</dbReference>
<feature type="domain" description="Xylanolytic transcriptional activator regulatory" evidence="3">
    <location>
        <begin position="200"/>
        <end position="277"/>
    </location>
</feature>